<name>A0A1G5RR94_PSEXY</name>
<dbReference type="PANTHER" id="PTHR35271:SF1">
    <property type="entry name" value="ABC TRANSPORTER, SUBSTRATE-BINDING LIPOPROTEIN"/>
    <property type="match status" value="1"/>
</dbReference>
<dbReference type="EMBL" id="FMWK01000001">
    <property type="protein sequence ID" value="SCZ76615.1"/>
    <property type="molecule type" value="Genomic_DNA"/>
</dbReference>
<accession>A0A1G5RR94</accession>
<dbReference type="RefSeq" id="WP_090160775.1">
    <property type="nucleotide sequence ID" value="NZ_FMWK01000001.1"/>
</dbReference>
<evidence type="ECO:0000313" key="2">
    <source>
        <dbReference type="EMBL" id="SCZ76615.1"/>
    </source>
</evidence>
<evidence type="ECO:0000313" key="3">
    <source>
        <dbReference type="Proteomes" id="UP000199428"/>
    </source>
</evidence>
<dbReference type="PANTHER" id="PTHR35271">
    <property type="entry name" value="ABC TRANSPORTER, SUBSTRATE-BINDING LIPOPROTEIN-RELATED"/>
    <property type="match status" value="1"/>
</dbReference>
<dbReference type="Gene3D" id="3.40.50.2300">
    <property type="match status" value="2"/>
</dbReference>
<sequence length="342" mass="35734">MKKIVSLIAAMTITLSLVACGTDSAAQKEAESTPAEAATEAAADSTDSSKTYNVGVIQLVQHPALDAATKGFQDALVEKLGDNVTVTIENASGDNATCATIANTFVSDNVDLIMANATPALQAAATATNSIPIVATSITDYASALDIEDWSGATGVNVTGTSDLAPLDGQAEMLNTLFPDAKEVGLIYCSGEKNSLYQAKEITKYLEKYGYNVTDYTFADSADVATVVQSACGSSDVLYVPTDNVAANAAETINNVALTAGIPIVAGEEGICKGCGIATLSISYYDIGYNAGLMAYEILVNGKDPATYDIEYATEFTKEYNKSIADTLGIKIPEDYVEIEME</sequence>
<dbReference type="Proteomes" id="UP000199428">
    <property type="component" value="Unassembled WGS sequence"/>
</dbReference>
<feature type="signal peptide" evidence="1">
    <location>
        <begin position="1"/>
        <end position="21"/>
    </location>
</feature>
<proteinExistence type="predicted"/>
<dbReference type="PROSITE" id="PS51257">
    <property type="entry name" value="PROKAR_LIPOPROTEIN"/>
    <property type="match status" value="1"/>
</dbReference>
<dbReference type="AlphaFoldDB" id="A0A1G5RR94"/>
<gene>
    <name evidence="2" type="ORF">SAMN02910350_00339</name>
</gene>
<feature type="chain" id="PRO_5039382992" evidence="1">
    <location>
        <begin position="22"/>
        <end position="342"/>
    </location>
</feature>
<dbReference type="InterPro" id="IPR028082">
    <property type="entry name" value="Peripla_BP_I"/>
</dbReference>
<protein>
    <submittedName>
        <fullName evidence="2">Putative ABC transport system substrate-binding protein</fullName>
    </submittedName>
</protein>
<dbReference type="CDD" id="cd06325">
    <property type="entry name" value="PBP1_ABC_unchar_transporter"/>
    <property type="match status" value="1"/>
</dbReference>
<keyword evidence="1" id="KW-0732">Signal</keyword>
<dbReference type="InterPro" id="IPR007487">
    <property type="entry name" value="ABC_transpt-TYRBP-like"/>
</dbReference>
<evidence type="ECO:0000256" key="1">
    <source>
        <dbReference type="SAM" id="SignalP"/>
    </source>
</evidence>
<reference evidence="2 3" key="1">
    <citation type="submission" date="2016-10" db="EMBL/GenBank/DDBJ databases">
        <authorList>
            <person name="de Groot N.N."/>
        </authorList>
    </citation>
    <scope>NUCLEOTIDE SEQUENCE [LARGE SCALE GENOMIC DNA]</scope>
    <source>
        <strain evidence="2 3">DSM 10317</strain>
    </source>
</reference>
<dbReference type="SUPFAM" id="SSF53822">
    <property type="entry name" value="Periplasmic binding protein-like I"/>
    <property type="match status" value="1"/>
</dbReference>
<dbReference type="Pfam" id="PF04392">
    <property type="entry name" value="ABC_sub_bind"/>
    <property type="match status" value="1"/>
</dbReference>
<organism evidence="2 3">
    <name type="scientific">Pseudobutyrivibrio xylanivorans</name>
    <dbReference type="NCBI Taxonomy" id="185007"/>
    <lineage>
        <taxon>Bacteria</taxon>
        <taxon>Bacillati</taxon>
        <taxon>Bacillota</taxon>
        <taxon>Clostridia</taxon>
        <taxon>Lachnospirales</taxon>
        <taxon>Lachnospiraceae</taxon>
        <taxon>Pseudobutyrivibrio</taxon>
    </lineage>
</organism>